<proteinExistence type="predicted"/>
<dbReference type="InterPro" id="IPR058956">
    <property type="entry name" value="MamC"/>
</dbReference>
<name>A0A1Q9HQF2_9VIBR</name>
<evidence type="ECO:0000256" key="1">
    <source>
        <dbReference type="SAM" id="Phobius"/>
    </source>
</evidence>
<accession>A0A1Q9HQF2</accession>
<dbReference type="AlphaFoldDB" id="A0A1Q9HQF2"/>
<evidence type="ECO:0000313" key="2">
    <source>
        <dbReference type="EMBL" id="OLQ93104.1"/>
    </source>
</evidence>
<dbReference type="RefSeq" id="WP_075705743.1">
    <property type="nucleotide sequence ID" value="NZ_MJMJ01000001.1"/>
</dbReference>
<sequence length="102" mass="10470">MSNSSDKLSAASRAMIIGAMAGGSASVVSNWQRHQQGELATNEMVAQASISAVKAGVVSGASTYVAEKMAGRPVLSLLTILSVGAAGVYLMDQLSEEPKNEQ</sequence>
<comment type="caution">
    <text evidence="2">The sequence shown here is derived from an EMBL/GenBank/DDBJ whole genome shotgun (WGS) entry which is preliminary data.</text>
</comment>
<keyword evidence="1" id="KW-0472">Membrane</keyword>
<protein>
    <submittedName>
        <fullName evidence="2">Uncharacterized protein</fullName>
    </submittedName>
</protein>
<dbReference type="STRING" id="1381081.BIY22_01015"/>
<dbReference type="Proteomes" id="UP000186313">
    <property type="component" value="Unassembled WGS sequence"/>
</dbReference>
<dbReference type="EMBL" id="MJMJ01000001">
    <property type="protein sequence ID" value="OLQ93104.1"/>
    <property type="molecule type" value="Genomic_DNA"/>
</dbReference>
<gene>
    <name evidence="2" type="ORF">BIY22_01015</name>
</gene>
<dbReference type="OrthoDB" id="5904314at2"/>
<reference evidence="2 3" key="1">
    <citation type="submission" date="2016-09" db="EMBL/GenBank/DDBJ databases">
        <title>Genomic Taxonomy of the Vibrionaceae.</title>
        <authorList>
            <person name="Gonzalez-Castillo A."/>
            <person name="Gomez-Gil B."/>
            <person name="Enciso-Ibarra K."/>
        </authorList>
    </citation>
    <scope>NUCLEOTIDE SEQUENCE [LARGE SCALE GENOMIC DNA]</scope>
    <source>
        <strain evidence="2 3">CAIM 703</strain>
    </source>
</reference>
<dbReference type="Pfam" id="PF26373">
    <property type="entry name" value="MamC"/>
    <property type="match status" value="1"/>
</dbReference>
<evidence type="ECO:0000313" key="3">
    <source>
        <dbReference type="Proteomes" id="UP000186313"/>
    </source>
</evidence>
<feature type="transmembrane region" description="Helical" evidence="1">
    <location>
        <begin position="74"/>
        <end position="91"/>
    </location>
</feature>
<keyword evidence="1" id="KW-0812">Transmembrane</keyword>
<organism evidence="2 3">
    <name type="scientific">Vibrio panuliri</name>
    <dbReference type="NCBI Taxonomy" id="1381081"/>
    <lineage>
        <taxon>Bacteria</taxon>
        <taxon>Pseudomonadati</taxon>
        <taxon>Pseudomonadota</taxon>
        <taxon>Gammaproteobacteria</taxon>
        <taxon>Vibrionales</taxon>
        <taxon>Vibrionaceae</taxon>
        <taxon>Vibrio</taxon>
    </lineage>
</organism>
<keyword evidence="1" id="KW-1133">Transmembrane helix</keyword>